<dbReference type="InterPro" id="IPR020555">
    <property type="entry name" value="MECDP_synthase_CS"/>
</dbReference>
<dbReference type="GO" id="GO:0008685">
    <property type="term" value="F:2-C-methyl-D-erythritol 2,4-cyclodiphosphate synthase activity"/>
    <property type="evidence" value="ECO:0007669"/>
    <property type="project" value="UniProtKB-UniRule"/>
</dbReference>
<sequence>MISVILCAAGSGSRAGFSENKVLRELNGLPVLSYSLSAFGEADEILIPCREEDEARIGALLTPFPQARTVRGGKTREESVFSALQEVRGDIVLIHDAARPFVTRETVRACIESVQKFGSGVCSLPATDTTVLAKDGAVAAVPPRGMVFTVQTPQGFLSGELRHAFALAEREGKLSSFTDESSLYAAYIAPPHLFEGDRRNKKLTYPEDFAPCERAGFGIDTHAFGKAQDYIVLAGVRISSESGLIAHSDGDVLVHAVMDALLSAAGLRDIGHYFPDSDARFAGADSMELLREVMRLIKEQGLAPANVSVSVLAERPRLAPYIDAMRAKLAIALGISPSAVGIAAGTNEKLGYVGEGKGITVYAMVLLKRI</sequence>
<feature type="domain" description="2-C-methyl-D-erythritol 2,4-cyclodiphosphate synthase" evidence="12">
    <location>
        <begin position="214"/>
        <end position="367"/>
    </location>
</feature>
<reference evidence="13" key="1">
    <citation type="journal article" date="2021" name="PeerJ">
        <title>Extensive microbial diversity within the chicken gut microbiome revealed by metagenomics and culture.</title>
        <authorList>
            <person name="Gilroy R."/>
            <person name="Ravi A."/>
            <person name="Getino M."/>
            <person name="Pursley I."/>
            <person name="Horton D.L."/>
            <person name="Alikhan N.F."/>
            <person name="Baker D."/>
            <person name="Gharbi K."/>
            <person name="Hall N."/>
            <person name="Watson M."/>
            <person name="Adriaenssens E.M."/>
            <person name="Foster-Nyarko E."/>
            <person name="Jarju S."/>
            <person name="Secka A."/>
            <person name="Antonio M."/>
            <person name="Oren A."/>
            <person name="Chaudhuri R.R."/>
            <person name="La Ragione R."/>
            <person name="Hildebrand F."/>
            <person name="Pallen M.J."/>
        </authorList>
    </citation>
    <scope>NUCLEOTIDE SEQUENCE</scope>
    <source>
        <strain evidence="13">ChiW7-2402</strain>
    </source>
</reference>
<name>A0A9D2G511_9FIRM</name>
<feature type="binding site" evidence="10">
    <location>
        <position position="255"/>
    </location>
    <ligand>
        <name>a divalent metal cation</name>
        <dbReference type="ChEBI" id="CHEBI:60240"/>
    </ligand>
</feature>
<evidence type="ECO:0000256" key="10">
    <source>
        <dbReference type="HAMAP-Rule" id="MF_00107"/>
    </source>
</evidence>
<dbReference type="SUPFAM" id="SSF69765">
    <property type="entry name" value="IpsF-like"/>
    <property type="match status" value="1"/>
</dbReference>
<evidence type="ECO:0000256" key="2">
    <source>
        <dbReference type="ARBA" id="ARBA00004709"/>
    </source>
</evidence>
<dbReference type="GO" id="GO:0016114">
    <property type="term" value="P:terpenoid biosynthetic process"/>
    <property type="evidence" value="ECO:0007669"/>
    <property type="project" value="InterPro"/>
</dbReference>
<dbReference type="PROSITE" id="PS01350">
    <property type="entry name" value="ISPF"/>
    <property type="match status" value="1"/>
</dbReference>
<feature type="binding site" evidence="10">
    <location>
        <position position="222"/>
    </location>
    <ligand>
        <name>a divalent metal cation</name>
        <dbReference type="ChEBI" id="CHEBI:60240"/>
    </ligand>
</feature>
<dbReference type="CDD" id="cd00554">
    <property type="entry name" value="MECDP_synthase"/>
    <property type="match status" value="1"/>
</dbReference>
<dbReference type="HAMAP" id="MF_00107">
    <property type="entry name" value="IspF"/>
    <property type="match status" value="1"/>
</dbReference>
<comment type="subunit">
    <text evidence="10">Homotrimer.</text>
</comment>
<reference evidence="13" key="2">
    <citation type="submission" date="2021-04" db="EMBL/GenBank/DDBJ databases">
        <authorList>
            <person name="Gilroy R."/>
        </authorList>
    </citation>
    <scope>NUCLEOTIDE SEQUENCE</scope>
    <source>
        <strain evidence="13">ChiW7-2402</strain>
    </source>
</reference>
<dbReference type="Pfam" id="PF01128">
    <property type="entry name" value="IspD"/>
    <property type="match status" value="1"/>
</dbReference>
<dbReference type="SUPFAM" id="SSF53448">
    <property type="entry name" value="Nucleotide-diphospho-sugar transferases"/>
    <property type="match status" value="1"/>
</dbReference>
<comment type="caution">
    <text evidence="13">The sequence shown here is derived from an EMBL/GenBank/DDBJ whole genome shotgun (WGS) entry which is preliminary data.</text>
</comment>
<keyword evidence="6 10" id="KW-0479">Metal-binding</keyword>
<dbReference type="PANTHER" id="PTHR43181:SF1">
    <property type="entry name" value="2-C-METHYL-D-ERYTHRITOL 2,4-CYCLODIPHOSPHATE SYNTHASE, CHLOROPLASTIC"/>
    <property type="match status" value="1"/>
</dbReference>
<evidence type="ECO:0000256" key="8">
    <source>
        <dbReference type="ARBA" id="ARBA00023239"/>
    </source>
</evidence>
<keyword evidence="4" id="KW-0808">Transferase</keyword>
<dbReference type="Proteomes" id="UP000824102">
    <property type="component" value="Unassembled WGS sequence"/>
</dbReference>
<evidence type="ECO:0000256" key="1">
    <source>
        <dbReference type="ARBA" id="ARBA00000200"/>
    </source>
</evidence>
<evidence type="ECO:0000256" key="4">
    <source>
        <dbReference type="ARBA" id="ARBA00022679"/>
    </source>
</evidence>
<dbReference type="GO" id="GO:0070567">
    <property type="term" value="F:cytidylyltransferase activity"/>
    <property type="evidence" value="ECO:0007669"/>
    <property type="project" value="InterPro"/>
</dbReference>
<gene>
    <name evidence="10 13" type="primary">ispF</name>
    <name evidence="13" type="ORF">H9964_02035</name>
</gene>
<dbReference type="CDD" id="cd02516">
    <property type="entry name" value="CDP-ME_synthetase"/>
    <property type="match status" value="1"/>
</dbReference>
<protein>
    <recommendedName>
        <fullName evidence="3 10">2-C-methyl-D-erythritol 2,4-cyclodiphosphate synthase</fullName>
        <shortName evidence="10">MECDP-synthase</shortName>
        <shortName evidence="10">MECPP-synthase</shortName>
        <shortName evidence="10">MECPS</shortName>
        <ecNumber evidence="3 10">4.6.1.12</ecNumber>
    </recommendedName>
</protein>
<feature type="site" description="Transition state stabilizer" evidence="10">
    <location>
        <position position="247"/>
    </location>
</feature>
<accession>A0A9D2G511</accession>
<dbReference type="EC" id="4.6.1.12" evidence="3 10"/>
<dbReference type="InterPro" id="IPR018294">
    <property type="entry name" value="ISPD_synthase_CS"/>
</dbReference>
<feature type="binding site" evidence="10">
    <location>
        <begin position="247"/>
        <end position="248"/>
    </location>
    <ligand>
        <name>4-CDP-2-C-methyl-D-erythritol 2-phosphate</name>
        <dbReference type="ChEBI" id="CHEBI:57919"/>
    </ligand>
</feature>
<dbReference type="AlphaFoldDB" id="A0A9D2G511"/>
<dbReference type="Gene3D" id="3.30.1330.50">
    <property type="entry name" value="2-C-methyl-D-erythritol 2,4-cyclodiphosphate synthase"/>
    <property type="match status" value="1"/>
</dbReference>
<keyword evidence="9" id="KW-0511">Multifunctional enzyme</keyword>
<comment type="caution">
    <text evidence="10">Lacks conserved residue(s) required for the propagation of feature annotation.</text>
</comment>
<proteinExistence type="inferred from homology"/>
<dbReference type="PROSITE" id="PS01295">
    <property type="entry name" value="ISPD"/>
    <property type="match status" value="1"/>
</dbReference>
<evidence type="ECO:0000256" key="6">
    <source>
        <dbReference type="ARBA" id="ARBA00022723"/>
    </source>
</evidence>
<evidence type="ECO:0000256" key="9">
    <source>
        <dbReference type="ARBA" id="ARBA00023268"/>
    </source>
</evidence>
<dbReference type="PANTHER" id="PTHR43181">
    <property type="entry name" value="2-C-METHYL-D-ERYTHRITOL 2,4-CYCLODIPHOSPHATE SYNTHASE, CHLOROPLASTIC"/>
    <property type="match status" value="1"/>
</dbReference>
<comment type="similarity">
    <text evidence="10 11">Belongs to the IspF family.</text>
</comment>
<keyword evidence="7 10" id="KW-0414">Isoprene biosynthesis</keyword>
<dbReference type="Gene3D" id="3.90.550.10">
    <property type="entry name" value="Spore Coat Polysaccharide Biosynthesis Protein SpsA, Chain A"/>
    <property type="match status" value="1"/>
</dbReference>
<feature type="binding site" evidence="10">
    <location>
        <position position="220"/>
    </location>
    <ligand>
        <name>a divalent metal cation</name>
        <dbReference type="ChEBI" id="CHEBI:60240"/>
    </ligand>
</feature>
<feature type="binding site" evidence="10">
    <location>
        <begin position="220"/>
        <end position="222"/>
    </location>
    <ligand>
        <name>4-CDP-2-C-methyl-D-erythritol 2-phosphate</name>
        <dbReference type="ChEBI" id="CHEBI:57919"/>
    </ligand>
</feature>
<dbReference type="InterPro" id="IPR029044">
    <property type="entry name" value="Nucleotide-diphossugar_trans"/>
</dbReference>
<evidence type="ECO:0000256" key="5">
    <source>
        <dbReference type="ARBA" id="ARBA00022695"/>
    </source>
</evidence>
<comment type="cofactor">
    <cofactor evidence="10">
        <name>a divalent metal cation</name>
        <dbReference type="ChEBI" id="CHEBI:60240"/>
    </cofactor>
    <text evidence="10">Binds 1 divalent metal cation per subunit.</text>
</comment>
<keyword evidence="5" id="KW-0548">Nucleotidyltransferase</keyword>
<dbReference type="InterPro" id="IPR034683">
    <property type="entry name" value="IspD/TarI"/>
</dbReference>
<dbReference type="Pfam" id="PF02542">
    <property type="entry name" value="YgbB"/>
    <property type="match status" value="1"/>
</dbReference>
<evidence type="ECO:0000256" key="11">
    <source>
        <dbReference type="RuleBase" id="RU004395"/>
    </source>
</evidence>
<feature type="site" description="Transition state stabilizer" evidence="10">
    <location>
        <position position="346"/>
    </location>
</feature>
<organism evidence="13 14">
    <name type="scientific">Candidatus Gallimonas intestinavium</name>
    <dbReference type="NCBI Taxonomy" id="2838603"/>
    <lineage>
        <taxon>Bacteria</taxon>
        <taxon>Bacillati</taxon>
        <taxon>Bacillota</taxon>
        <taxon>Clostridia</taxon>
        <taxon>Candidatus Gallimonas</taxon>
    </lineage>
</organism>
<evidence type="ECO:0000256" key="7">
    <source>
        <dbReference type="ARBA" id="ARBA00023229"/>
    </source>
</evidence>
<dbReference type="EMBL" id="DXBB01000038">
    <property type="protein sequence ID" value="HIZ72342.1"/>
    <property type="molecule type" value="Genomic_DNA"/>
</dbReference>
<comment type="catalytic activity">
    <reaction evidence="1 10 11">
        <text>4-CDP-2-C-methyl-D-erythritol 2-phosphate = 2-C-methyl-D-erythritol 2,4-cyclic diphosphate + CMP</text>
        <dbReference type="Rhea" id="RHEA:23864"/>
        <dbReference type="ChEBI" id="CHEBI:57919"/>
        <dbReference type="ChEBI" id="CHEBI:58483"/>
        <dbReference type="ChEBI" id="CHEBI:60377"/>
        <dbReference type="EC" id="4.6.1.12"/>
    </reaction>
</comment>
<feature type="binding site" evidence="10">
    <location>
        <begin position="269"/>
        <end position="271"/>
    </location>
    <ligand>
        <name>4-CDP-2-C-methyl-D-erythritol 2-phosphate</name>
        <dbReference type="ChEBI" id="CHEBI:57919"/>
    </ligand>
</feature>
<evidence type="ECO:0000313" key="13">
    <source>
        <dbReference type="EMBL" id="HIZ72342.1"/>
    </source>
</evidence>
<dbReference type="GO" id="GO:0019288">
    <property type="term" value="P:isopentenyl diphosphate biosynthetic process, methylerythritol 4-phosphate pathway"/>
    <property type="evidence" value="ECO:0007669"/>
    <property type="project" value="UniProtKB-UniRule"/>
</dbReference>
<evidence type="ECO:0000313" key="14">
    <source>
        <dbReference type="Proteomes" id="UP000824102"/>
    </source>
</evidence>
<keyword evidence="8 10" id="KW-0456">Lyase</keyword>
<evidence type="ECO:0000256" key="3">
    <source>
        <dbReference type="ARBA" id="ARBA00012579"/>
    </source>
</evidence>
<dbReference type="NCBIfam" id="TIGR00151">
    <property type="entry name" value="ispF"/>
    <property type="match status" value="1"/>
</dbReference>
<feature type="binding site" evidence="10">
    <location>
        <begin position="274"/>
        <end position="278"/>
    </location>
    <ligand>
        <name>4-CDP-2-C-methyl-D-erythritol 2-phosphate</name>
        <dbReference type="ChEBI" id="CHEBI:57919"/>
    </ligand>
</feature>
<dbReference type="InterPro" id="IPR036571">
    <property type="entry name" value="MECDP_synthase_sf"/>
</dbReference>
<evidence type="ECO:0000259" key="12">
    <source>
        <dbReference type="Pfam" id="PF02542"/>
    </source>
</evidence>
<dbReference type="InterPro" id="IPR003526">
    <property type="entry name" value="MECDP_synthase"/>
</dbReference>
<dbReference type="GO" id="GO:0046872">
    <property type="term" value="F:metal ion binding"/>
    <property type="evidence" value="ECO:0007669"/>
    <property type="project" value="UniProtKB-KW"/>
</dbReference>
<comment type="function">
    <text evidence="10">Involved in the biosynthesis of isopentenyl diphosphate (IPP) and dimethylallyl diphosphate (DMAPP), two major building blocks of isoprenoid compounds. Catalyzes the conversion of 4-diphosphocytidyl-2-C-methyl-D-erythritol 2-phosphate (CDP-ME2P) to 2-C-methyl-D-erythritol 2,4-cyclodiphosphate (ME-CPP) with a corresponding release of cytidine 5-monophosphate (CMP).</text>
</comment>
<comment type="pathway">
    <text evidence="2 10">Isoprenoid biosynthesis; isopentenyl diphosphate biosynthesis via DXP pathway; isopentenyl diphosphate from 1-deoxy-D-xylulose 5-phosphate: step 4/6.</text>
</comment>